<gene>
    <name evidence="1" type="ORF">KP509_10G016400</name>
</gene>
<dbReference type="EMBL" id="CM035415">
    <property type="protein sequence ID" value="KAH7426784.1"/>
    <property type="molecule type" value="Genomic_DNA"/>
</dbReference>
<protein>
    <submittedName>
        <fullName evidence="1">Uncharacterized protein</fullName>
    </submittedName>
</protein>
<sequence>MANRVDSSVEIIEGPEPGYFEVHVRCPKRPRVVELVIIATERMSCMLNSLNLSMEPSISLSVVAKKGEGTTSEDLAILHDMLVALLEVP</sequence>
<reference evidence="1" key="1">
    <citation type="submission" date="2021-08" db="EMBL/GenBank/DDBJ databases">
        <title>WGS assembly of Ceratopteris richardii.</title>
        <authorList>
            <person name="Marchant D.B."/>
            <person name="Chen G."/>
            <person name="Jenkins J."/>
            <person name="Shu S."/>
            <person name="Leebens-Mack J."/>
            <person name="Grimwood J."/>
            <person name="Schmutz J."/>
            <person name="Soltis P."/>
            <person name="Soltis D."/>
            <person name="Chen Z.-H."/>
        </authorList>
    </citation>
    <scope>NUCLEOTIDE SEQUENCE</scope>
    <source>
        <strain evidence="1">Whitten #5841</strain>
        <tissue evidence="1">Leaf</tissue>
    </source>
</reference>
<evidence type="ECO:0000313" key="2">
    <source>
        <dbReference type="Proteomes" id="UP000825935"/>
    </source>
</evidence>
<dbReference type="AlphaFoldDB" id="A0A8T2TZI8"/>
<proteinExistence type="predicted"/>
<comment type="caution">
    <text evidence="1">The sequence shown here is derived from an EMBL/GenBank/DDBJ whole genome shotgun (WGS) entry which is preliminary data.</text>
</comment>
<name>A0A8T2TZI8_CERRI</name>
<dbReference type="Proteomes" id="UP000825935">
    <property type="component" value="Chromosome 10"/>
</dbReference>
<evidence type="ECO:0000313" key="1">
    <source>
        <dbReference type="EMBL" id="KAH7426784.1"/>
    </source>
</evidence>
<organism evidence="1 2">
    <name type="scientific">Ceratopteris richardii</name>
    <name type="common">Triangle waterfern</name>
    <dbReference type="NCBI Taxonomy" id="49495"/>
    <lineage>
        <taxon>Eukaryota</taxon>
        <taxon>Viridiplantae</taxon>
        <taxon>Streptophyta</taxon>
        <taxon>Embryophyta</taxon>
        <taxon>Tracheophyta</taxon>
        <taxon>Polypodiopsida</taxon>
        <taxon>Polypodiidae</taxon>
        <taxon>Polypodiales</taxon>
        <taxon>Pteridineae</taxon>
        <taxon>Pteridaceae</taxon>
        <taxon>Parkerioideae</taxon>
        <taxon>Ceratopteris</taxon>
    </lineage>
</organism>
<keyword evidence="2" id="KW-1185">Reference proteome</keyword>
<accession>A0A8T2TZI8</accession>